<dbReference type="STRING" id="216938.SHELI_v1c10760"/>
<proteinExistence type="inferred from homology"/>
<comment type="cofactor">
    <cofactor evidence="6">
        <name>Zn(2+)</name>
        <dbReference type="ChEBI" id="CHEBI:29105"/>
    </cofactor>
    <text evidence="6">Binds 1 zinc ion.</text>
</comment>
<feature type="domain" description="Oligopeptidase F N-terminal" evidence="8">
    <location>
        <begin position="128"/>
        <end position="193"/>
    </location>
</feature>
<dbReference type="PANTHER" id="PTHR11804">
    <property type="entry name" value="PROTEASE M3 THIMET OLIGOPEPTIDASE-RELATED"/>
    <property type="match status" value="1"/>
</dbReference>
<dbReference type="InterPro" id="IPR001567">
    <property type="entry name" value="Pept_M3A_M3B_dom"/>
</dbReference>
<dbReference type="SUPFAM" id="SSF55486">
    <property type="entry name" value="Metalloproteases ('zincins'), catalytic domain"/>
    <property type="match status" value="1"/>
</dbReference>
<dbReference type="GO" id="GO:0004222">
    <property type="term" value="F:metalloendopeptidase activity"/>
    <property type="evidence" value="ECO:0007669"/>
    <property type="project" value="UniProtKB-UniRule"/>
</dbReference>
<dbReference type="GO" id="GO:0046872">
    <property type="term" value="F:metal ion binding"/>
    <property type="evidence" value="ECO:0007669"/>
    <property type="project" value="UniProtKB-UniRule"/>
</dbReference>
<accession>A0A1B3SM63</accession>
<keyword evidence="3 6" id="KW-0378">Hydrolase</keyword>
<evidence type="ECO:0000259" key="8">
    <source>
        <dbReference type="Pfam" id="PF08439"/>
    </source>
</evidence>
<evidence type="ECO:0000313" key="9">
    <source>
        <dbReference type="EMBL" id="AOG61023.1"/>
    </source>
</evidence>
<comment type="function">
    <text evidence="6">Has oligopeptidase activity and degrades a variety of small bioactive peptides.</text>
</comment>
<dbReference type="CDD" id="cd09608">
    <property type="entry name" value="M3B_PepF"/>
    <property type="match status" value="1"/>
</dbReference>
<evidence type="ECO:0000256" key="2">
    <source>
        <dbReference type="ARBA" id="ARBA00022723"/>
    </source>
</evidence>
<evidence type="ECO:0000259" key="7">
    <source>
        <dbReference type="Pfam" id="PF01432"/>
    </source>
</evidence>
<dbReference type="InterPro" id="IPR013647">
    <property type="entry name" value="OligopepF_N_dom"/>
</dbReference>
<dbReference type="Gene3D" id="1.10.1370.20">
    <property type="entry name" value="Oligoendopeptidase f, C-terminal domain"/>
    <property type="match status" value="1"/>
</dbReference>
<comment type="similarity">
    <text evidence="6">Belongs to the peptidase M3B family.</text>
</comment>
<keyword evidence="2 6" id="KW-0479">Metal-binding</keyword>
<dbReference type="PANTHER" id="PTHR11804:SF84">
    <property type="entry name" value="SACCHAROLYSIN"/>
    <property type="match status" value="1"/>
</dbReference>
<keyword evidence="10" id="KW-1185">Reference proteome</keyword>
<dbReference type="GO" id="GO:0006518">
    <property type="term" value="P:peptide metabolic process"/>
    <property type="evidence" value="ECO:0007669"/>
    <property type="project" value="TreeGrafter"/>
</dbReference>
<dbReference type="GO" id="GO:0006508">
    <property type="term" value="P:proteolysis"/>
    <property type="evidence" value="ECO:0007669"/>
    <property type="project" value="UniProtKB-KW"/>
</dbReference>
<keyword evidence="4 6" id="KW-0862">Zinc</keyword>
<evidence type="ECO:0000256" key="6">
    <source>
        <dbReference type="RuleBase" id="RU368091"/>
    </source>
</evidence>
<feature type="domain" description="Peptidase M3A/M3B catalytic" evidence="7">
    <location>
        <begin position="224"/>
        <end position="593"/>
    </location>
</feature>
<evidence type="ECO:0000256" key="1">
    <source>
        <dbReference type="ARBA" id="ARBA00022670"/>
    </source>
</evidence>
<dbReference type="Pfam" id="PF01432">
    <property type="entry name" value="Peptidase_M3"/>
    <property type="match status" value="1"/>
</dbReference>
<keyword evidence="1 6" id="KW-0645">Protease</keyword>
<organism evidence="9 10">
    <name type="scientific">Spiroplasma helicoides</name>
    <dbReference type="NCBI Taxonomy" id="216938"/>
    <lineage>
        <taxon>Bacteria</taxon>
        <taxon>Bacillati</taxon>
        <taxon>Mycoplasmatota</taxon>
        <taxon>Mollicutes</taxon>
        <taxon>Entomoplasmatales</taxon>
        <taxon>Spiroplasmataceae</taxon>
        <taxon>Spiroplasma</taxon>
    </lineage>
</organism>
<evidence type="ECO:0000313" key="10">
    <source>
        <dbReference type="Proteomes" id="UP000094378"/>
    </source>
</evidence>
<dbReference type="PATRIC" id="fig|216938.3.peg.1095"/>
<dbReference type="InterPro" id="IPR004438">
    <property type="entry name" value="Peptidase_M3B"/>
</dbReference>
<dbReference type="AlphaFoldDB" id="A0A1B3SM63"/>
<dbReference type="KEGG" id="shj:SHELI_v1c10760"/>
<dbReference type="EMBL" id="CP017015">
    <property type="protein sequence ID" value="AOG61023.1"/>
    <property type="molecule type" value="Genomic_DNA"/>
</dbReference>
<evidence type="ECO:0000256" key="5">
    <source>
        <dbReference type="ARBA" id="ARBA00023049"/>
    </source>
</evidence>
<reference evidence="9 10" key="1">
    <citation type="submission" date="2016-08" db="EMBL/GenBank/DDBJ databases">
        <title>Complete genome sequence of Spiroplasma helicoides TABS-2 (DSM 22551).</title>
        <authorList>
            <person name="Shen W.-Y."/>
            <person name="Lo W.-S."/>
            <person name="Lai Y.-C."/>
            <person name="Kuo C.-H."/>
        </authorList>
    </citation>
    <scope>NUCLEOTIDE SEQUENCE [LARGE SCALE GENOMIC DNA]</scope>
    <source>
        <strain evidence="9 10">TABS-2</strain>
    </source>
</reference>
<dbReference type="NCBIfam" id="TIGR00181">
    <property type="entry name" value="pepF"/>
    <property type="match status" value="1"/>
</dbReference>
<keyword evidence="5 6" id="KW-0482">Metalloprotease</keyword>
<evidence type="ECO:0000256" key="4">
    <source>
        <dbReference type="ARBA" id="ARBA00022833"/>
    </source>
</evidence>
<evidence type="ECO:0000256" key="3">
    <source>
        <dbReference type="ARBA" id="ARBA00022801"/>
    </source>
</evidence>
<dbReference type="Proteomes" id="UP000094378">
    <property type="component" value="Chromosome"/>
</dbReference>
<sequence>MCLCIHSLLNTLPNYYIIKSMKRNKAQDKYKWDFSHLYKNSQEFKNDLILLKNKLSDIENMKGKLNDKNTFLSYLTMQKDVSFMLAKLNQYTHLYDVDQTNAELQELNSLLQSMWQEFEIKTSFVEPEIIEIGEQKLLEFIKNSEFESHTHSIKKVIQKAKHILNEEQEKLLSEVERSRSATAELYDTLSYADKQEKEILINNNKVIVDTTFFRNFMQDSDPINDQENRKLVWDAYFENVNKRKYSFAKIYESILLKQVENYKIRNYQSTLEMSLFNDSVPTEIYEELLRVGKNNIQILKNYYLMIKEKYGLKKFYSTDRELKLTKEFKKTFNVDEAVEIVKDSLSVLGEEYQSNLEIALRDNAIDYYEDTSKRTGAYSSGGFGVQPIILMNWDDKLSSLSTLTHELGHSVHTLLSEKEQPYPLDDYPIILAEVASTFNEHVLFDYLYNKVTDKDEKIYLIQQRIFDIVSTFYRQIQFAEFEYLAHKLVEKDEPLTSDILMELFKKVEMSYGYDIFDDKDREVYHWPYISHFFGSPYYVYKYAIDIVASYKLYDDFKQNGPESILKFLKSGGKKDPLDILKDCGVDFLKEETYTPLIREVENLTTLLKTLI</sequence>
<dbReference type="Pfam" id="PF08439">
    <property type="entry name" value="Peptidase_M3_N"/>
    <property type="match status" value="1"/>
</dbReference>
<dbReference type="InterPro" id="IPR045090">
    <property type="entry name" value="Pept_M3A_M3B"/>
</dbReference>
<dbReference type="EC" id="3.4.24.-" evidence="6"/>
<protein>
    <recommendedName>
        <fullName evidence="6">Oligopeptidase F</fullName>
        <ecNumber evidence="6">3.4.24.-</ecNumber>
    </recommendedName>
</protein>
<gene>
    <name evidence="9" type="primary">pepF</name>
    <name evidence="9" type="ORF">SHELI_v1c10760</name>
</gene>
<dbReference type="InterPro" id="IPR042088">
    <property type="entry name" value="OligoPept_F_C"/>
</dbReference>
<name>A0A1B3SM63_9MOLU</name>
<dbReference type="Gene3D" id="1.20.140.70">
    <property type="entry name" value="Oligopeptidase f, N-terminal domain"/>
    <property type="match status" value="1"/>
</dbReference>